<dbReference type="Proteomes" id="UP000320762">
    <property type="component" value="Unassembled WGS sequence"/>
</dbReference>
<comment type="caution">
    <text evidence="3">The sequence shown here is derived from an EMBL/GenBank/DDBJ whole genome shotgun (WGS) entry which is preliminary data.</text>
</comment>
<dbReference type="AlphaFoldDB" id="A0A550C9B1"/>
<protein>
    <submittedName>
        <fullName evidence="3">Uncharacterized protein</fullName>
    </submittedName>
</protein>
<organism evidence="3 4">
    <name type="scientific">Schizophyllum amplum</name>
    <dbReference type="NCBI Taxonomy" id="97359"/>
    <lineage>
        <taxon>Eukaryota</taxon>
        <taxon>Fungi</taxon>
        <taxon>Dikarya</taxon>
        <taxon>Basidiomycota</taxon>
        <taxon>Agaricomycotina</taxon>
        <taxon>Agaricomycetes</taxon>
        <taxon>Agaricomycetidae</taxon>
        <taxon>Agaricales</taxon>
        <taxon>Schizophyllaceae</taxon>
        <taxon>Schizophyllum</taxon>
    </lineage>
</organism>
<keyword evidence="4" id="KW-1185">Reference proteome</keyword>
<feature type="compositionally biased region" description="Low complexity" evidence="1">
    <location>
        <begin position="293"/>
        <end position="304"/>
    </location>
</feature>
<reference evidence="3 4" key="1">
    <citation type="journal article" date="2019" name="New Phytol.">
        <title>Comparative genomics reveals unique wood-decay strategies and fruiting body development in the Schizophyllaceae.</title>
        <authorList>
            <person name="Almasi E."/>
            <person name="Sahu N."/>
            <person name="Krizsan K."/>
            <person name="Balint B."/>
            <person name="Kovacs G.M."/>
            <person name="Kiss B."/>
            <person name="Cseklye J."/>
            <person name="Drula E."/>
            <person name="Henrissat B."/>
            <person name="Nagy I."/>
            <person name="Chovatia M."/>
            <person name="Adam C."/>
            <person name="LaButti K."/>
            <person name="Lipzen A."/>
            <person name="Riley R."/>
            <person name="Grigoriev I.V."/>
            <person name="Nagy L.G."/>
        </authorList>
    </citation>
    <scope>NUCLEOTIDE SEQUENCE [LARGE SCALE GENOMIC DNA]</scope>
    <source>
        <strain evidence="3 4">NL-1724</strain>
    </source>
</reference>
<evidence type="ECO:0000313" key="2">
    <source>
        <dbReference type="EMBL" id="TRM61257.1"/>
    </source>
</evidence>
<dbReference type="EMBL" id="VDMD01000017">
    <property type="protein sequence ID" value="TRM61392.1"/>
    <property type="molecule type" value="Genomic_DNA"/>
</dbReference>
<gene>
    <name evidence="2" type="ORF">BD626DRAFT_570914</name>
    <name evidence="3" type="ORF">BD626DRAFT_584714</name>
</gene>
<accession>A0A550C9B1</accession>
<evidence type="ECO:0000313" key="3">
    <source>
        <dbReference type="EMBL" id="TRM61392.1"/>
    </source>
</evidence>
<reference evidence="3" key="2">
    <citation type="submission" date="2019-06" db="EMBL/GenBank/DDBJ databases">
        <authorList>
            <consortium name="DOE Joint Genome Institute"/>
            <person name="Ahrendt S.R."/>
            <person name="Cantor M.N."/>
            <person name="Hua S.X."/>
        </authorList>
    </citation>
    <scope>NUCLEOTIDE SEQUENCE</scope>
    <source>
        <strain evidence="3">NL-1724</strain>
    </source>
</reference>
<dbReference type="EMBL" id="VDMD01000017">
    <property type="protein sequence ID" value="TRM61257.1"/>
    <property type="molecule type" value="Genomic_DNA"/>
</dbReference>
<evidence type="ECO:0000256" key="1">
    <source>
        <dbReference type="SAM" id="MobiDB-lite"/>
    </source>
</evidence>
<proteinExistence type="predicted"/>
<sequence>MPPPKSATPSMGQPRTLQVASHIKTFDLVAYSRSGHHLASPEGRKSPFFKDNIDQFHRPTRDVFSWGQVVVEDTAFATIDHLEIYVKMKQLILAMQSPFAPDLPPTDRYPGFITVKKRIHAIVAMLEAQVAAAEAAKEEEVEVVTPPKPPRAARGKKPLLIPGVQTPDVLLVVDKKPTKRALADALDAAGPHKLPNITTYGQLKLEHGAANTEAIFTALLGTDAASALEKVAETIAKASSFGSPKPNHLSAMLKDLDSQLATTACALGVHYLVHQHLQEQRDGVAALLAGLPSGSAAGSSSTESGKAKGKGKGKRAPKSKAVISDEMDVDTQDESAPQADDEDAEGSDAETVMPATDA</sequence>
<evidence type="ECO:0000313" key="4">
    <source>
        <dbReference type="Proteomes" id="UP000320762"/>
    </source>
</evidence>
<feature type="region of interest" description="Disordered" evidence="1">
    <location>
        <begin position="293"/>
        <end position="358"/>
    </location>
</feature>
<feature type="compositionally biased region" description="Acidic residues" evidence="1">
    <location>
        <begin position="325"/>
        <end position="348"/>
    </location>
</feature>
<name>A0A550C9B1_9AGAR</name>
<feature type="compositionally biased region" description="Basic residues" evidence="1">
    <location>
        <begin position="307"/>
        <end position="318"/>
    </location>
</feature>